<evidence type="ECO:0000256" key="4">
    <source>
        <dbReference type="ARBA" id="ARBA00009667"/>
    </source>
</evidence>
<protein>
    <recommendedName>
        <fullName evidence="9 11">1-(5-phosphoribosyl)-5-[(5-phosphoribosylamino)methylideneamino] imidazole-4-carboxamide isomerase</fullName>
        <ecNumber evidence="9 11">5.3.1.16</ecNumber>
    </recommendedName>
    <alternativeName>
        <fullName evidence="9">Phosphoribosylformimino-5-aminoimidazole carboxamide ribotide isomerase</fullName>
    </alternativeName>
</protein>
<dbReference type="InterPro" id="IPR044524">
    <property type="entry name" value="Isoase_HisA-like"/>
</dbReference>
<comment type="caution">
    <text evidence="12">The sequence shown here is derived from an EMBL/GenBank/DDBJ whole genome shotgun (WGS) entry which is preliminary data.</text>
</comment>
<dbReference type="Gene3D" id="3.20.20.70">
    <property type="entry name" value="Aldolase class I"/>
    <property type="match status" value="1"/>
</dbReference>
<evidence type="ECO:0000256" key="9">
    <source>
        <dbReference type="HAMAP-Rule" id="MF_01014"/>
    </source>
</evidence>
<comment type="similarity">
    <text evidence="4 9 10">Belongs to the HisA/HisF family.</text>
</comment>
<evidence type="ECO:0000313" key="13">
    <source>
        <dbReference type="Proteomes" id="UP001357452"/>
    </source>
</evidence>
<evidence type="ECO:0000313" key="12">
    <source>
        <dbReference type="EMBL" id="MEE6186830.1"/>
    </source>
</evidence>
<sequence length="238" mass="25971">MQIIPAIDIIEGKCVRLSKGDYSQKKVYNERPLEVAKRFEDAGLERLHLVDLDGAKAGEVKNWKVLEQIAGKTSLKIDFSGGISSDKSVEIAFNSGATYAAIGSIAVKNELLLMQWVARYGADKFILGADVLDEKIQVKGWTEATDIHIIDFISNYSKKGIQQFFCTDISRDGLLQGSALDLYKKVLSEISNIQLIASGGVSSLKDLEDLKAAGCYGAIVGKAIYEGKINIADLKSDF</sequence>
<evidence type="ECO:0000256" key="8">
    <source>
        <dbReference type="ARBA" id="ARBA00023235"/>
    </source>
</evidence>
<dbReference type="SUPFAM" id="SSF51366">
    <property type="entry name" value="Ribulose-phoshate binding barrel"/>
    <property type="match status" value="1"/>
</dbReference>
<keyword evidence="6 9" id="KW-0028">Amino-acid biosynthesis</keyword>
<evidence type="ECO:0000256" key="6">
    <source>
        <dbReference type="ARBA" id="ARBA00022605"/>
    </source>
</evidence>
<keyword evidence="7 9" id="KW-0368">Histidine biosynthesis</keyword>
<evidence type="ECO:0000256" key="1">
    <source>
        <dbReference type="ARBA" id="ARBA00000901"/>
    </source>
</evidence>
<dbReference type="CDD" id="cd04732">
    <property type="entry name" value="HisA"/>
    <property type="match status" value="1"/>
</dbReference>
<gene>
    <name evidence="9 12" type="primary">hisA</name>
    <name evidence="12" type="ORF">V2H41_06040</name>
</gene>
<comment type="subcellular location">
    <subcellularLocation>
        <location evidence="2 9 11">Cytoplasm</location>
    </subcellularLocation>
</comment>
<comment type="pathway">
    <text evidence="3 9 11">Amino-acid biosynthesis; L-histidine biosynthesis; L-histidine from 5-phospho-alpha-D-ribose 1-diphosphate: step 4/9.</text>
</comment>
<name>A0ABU7RFQ0_9BACT</name>
<dbReference type="Proteomes" id="UP001357452">
    <property type="component" value="Unassembled WGS sequence"/>
</dbReference>
<evidence type="ECO:0000256" key="11">
    <source>
        <dbReference type="RuleBase" id="RU003658"/>
    </source>
</evidence>
<evidence type="ECO:0000256" key="5">
    <source>
        <dbReference type="ARBA" id="ARBA00022490"/>
    </source>
</evidence>
<dbReference type="RefSeq" id="WP_330974240.1">
    <property type="nucleotide sequence ID" value="NZ_JAZGLY010000003.1"/>
</dbReference>
<dbReference type="PANTHER" id="PTHR43090:SF2">
    <property type="entry name" value="1-(5-PHOSPHORIBOSYL)-5-[(5-PHOSPHORIBOSYLAMINO)METHYLIDENEAMINO] IMIDAZOLE-4-CARBOXAMIDE ISOMERASE"/>
    <property type="match status" value="1"/>
</dbReference>
<dbReference type="Pfam" id="PF00977">
    <property type="entry name" value="His_biosynth"/>
    <property type="match status" value="1"/>
</dbReference>
<dbReference type="GO" id="GO:0003949">
    <property type="term" value="F:1-(5-phosphoribosyl)-5-[(5-phosphoribosylamino)methylideneamino]imidazole-4-carboxamide isomerase activity"/>
    <property type="evidence" value="ECO:0007669"/>
    <property type="project" value="UniProtKB-EC"/>
</dbReference>
<keyword evidence="5 9" id="KW-0963">Cytoplasm</keyword>
<dbReference type="InterPro" id="IPR013785">
    <property type="entry name" value="Aldolase_TIM"/>
</dbReference>
<keyword evidence="13" id="KW-1185">Reference proteome</keyword>
<accession>A0ABU7RFQ0</accession>
<comment type="catalytic activity">
    <reaction evidence="1 9 11">
        <text>1-(5-phospho-beta-D-ribosyl)-5-[(5-phospho-beta-D-ribosylamino)methylideneamino]imidazole-4-carboxamide = 5-[(5-phospho-1-deoxy-D-ribulos-1-ylimino)methylamino]-1-(5-phospho-beta-D-ribosyl)imidazole-4-carboxamide</text>
        <dbReference type="Rhea" id="RHEA:15469"/>
        <dbReference type="ChEBI" id="CHEBI:58435"/>
        <dbReference type="ChEBI" id="CHEBI:58525"/>
        <dbReference type="EC" id="5.3.1.16"/>
    </reaction>
</comment>
<dbReference type="InterPro" id="IPR011060">
    <property type="entry name" value="RibuloseP-bd_barrel"/>
</dbReference>
<keyword evidence="8 9" id="KW-0413">Isomerase</keyword>
<dbReference type="InterPro" id="IPR006062">
    <property type="entry name" value="His_biosynth"/>
</dbReference>
<evidence type="ECO:0000256" key="10">
    <source>
        <dbReference type="RuleBase" id="RU003657"/>
    </source>
</evidence>
<evidence type="ECO:0000256" key="7">
    <source>
        <dbReference type="ARBA" id="ARBA00023102"/>
    </source>
</evidence>
<evidence type="ECO:0000256" key="2">
    <source>
        <dbReference type="ARBA" id="ARBA00004496"/>
    </source>
</evidence>
<organism evidence="12 13">
    <name type="scientific">Niabella digestorum</name>
    <dbReference type="NCBI Taxonomy" id="3117701"/>
    <lineage>
        <taxon>Bacteria</taxon>
        <taxon>Pseudomonadati</taxon>
        <taxon>Bacteroidota</taxon>
        <taxon>Chitinophagia</taxon>
        <taxon>Chitinophagales</taxon>
        <taxon>Chitinophagaceae</taxon>
        <taxon>Niabella</taxon>
    </lineage>
</organism>
<dbReference type="EC" id="5.3.1.16" evidence="9 11"/>
<feature type="active site" description="Proton donor" evidence="9">
    <location>
        <position position="130"/>
    </location>
</feature>
<reference evidence="12 13" key="1">
    <citation type="submission" date="2024-01" db="EMBL/GenBank/DDBJ databases">
        <title>Niabella digestum sp. nov., isolated from waste digestion system.</title>
        <authorList>
            <person name="Zhang L."/>
        </authorList>
    </citation>
    <scope>NUCLEOTIDE SEQUENCE [LARGE SCALE GENOMIC DNA]</scope>
    <source>
        <strain evidence="12 13">A18</strain>
    </source>
</reference>
<dbReference type="NCBIfam" id="TIGR00007">
    <property type="entry name" value="1-(5-phosphoribosyl)-5-[(5-phosphoribosylamino)methylideneamino]imidazole-4-carboxamide isomerase"/>
    <property type="match status" value="1"/>
</dbReference>
<dbReference type="InterPro" id="IPR006063">
    <property type="entry name" value="HisA_bact_arch"/>
</dbReference>
<dbReference type="InterPro" id="IPR023016">
    <property type="entry name" value="HisA/PriA"/>
</dbReference>
<feature type="active site" description="Proton acceptor" evidence="9">
    <location>
        <position position="8"/>
    </location>
</feature>
<dbReference type="HAMAP" id="MF_01014">
    <property type="entry name" value="HisA"/>
    <property type="match status" value="1"/>
</dbReference>
<dbReference type="EMBL" id="JAZGLY010000003">
    <property type="protein sequence ID" value="MEE6186830.1"/>
    <property type="molecule type" value="Genomic_DNA"/>
</dbReference>
<dbReference type="PANTHER" id="PTHR43090">
    <property type="entry name" value="1-(5-PHOSPHORIBOSYL)-5-[(5-PHOSPHORIBOSYLAMINO)METHYLIDENEAMINO] IMIDAZOLE-4-CARBOXAMIDE ISOMERASE"/>
    <property type="match status" value="1"/>
</dbReference>
<evidence type="ECO:0000256" key="3">
    <source>
        <dbReference type="ARBA" id="ARBA00005133"/>
    </source>
</evidence>
<proteinExistence type="inferred from homology"/>